<gene>
    <name evidence="2" type="ORF">VSS16_26590</name>
</gene>
<accession>A0ABV5EHE2</accession>
<protein>
    <submittedName>
        <fullName evidence="2">Uncharacterized protein</fullName>
    </submittedName>
</protein>
<sequence length="67" mass="7384">MSGGQLRPWRPEDFDDRCETCGAPAGQLCRAWCDTGYTADDARRDAKLRDQSARSPAPSTPTSHSKE</sequence>
<feature type="compositionally biased region" description="Low complexity" evidence="1">
    <location>
        <begin position="53"/>
        <end position="67"/>
    </location>
</feature>
<evidence type="ECO:0000256" key="1">
    <source>
        <dbReference type="SAM" id="MobiDB-lite"/>
    </source>
</evidence>
<name>A0ABV5EHE2_9ACTN</name>
<keyword evidence="3" id="KW-1185">Reference proteome</keyword>
<feature type="region of interest" description="Disordered" evidence="1">
    <location>
        <begin position="44"/>
        <end position="67"/>
    </location>
</feature>
<organism evidence="2 3">
    <name type="scientific">Streptomyces broussonetiae</name>
    <dbReference type="NCBI Taxonomy" id="2686304"/>
    <lineage>
        <taxon>Bacteria</taxon>
        <taxon>Bacillati</taxon>
        <taxon>Actinomycetota</taxon>
        <taxon>Actinomycetes</taxon>
        <taxon>Kitasatosporales</taxon>
        <taxon>Streptomycetaceae</taxon>
        <taxon>Streptomyces</taxon>
    </lineage>
</organism>
<evidence type="ECO:0000313" key="2">
    <source>
        <dbReference type="EMBL" id="MFB8776269.1"/>
    </source>
</evidence>
<comment type="caution">
    <text evidence="2">The sequence shown here is derived from an EMBL/GenBank/DDBJ whole genome shotgun (WGS) entry which is preliminary data.</text>
</comment>
<evidence type="ECO:0000313" key="3">
    <source>
        <dbReference type="Proteomes" id="UP001585080"/>
    </source>
</evidence>
<proteinExistence type="predicted"/>
<reference evidence="2 3" key="1">
    <citation type="submission" date="2024-01" db="EMBL/GenBank/DDBJ databases">
        <title>Genome mining of biosynthetic gene clusters to explore secondary metabolites of Streptomyces sp.</title>
        <authorList>
            <person name="Baig A."/>
            <person name="Ajitkumar Shintre N."/>
            <person name="Kumar H."/>
            <person name="Anbarasu A."/>
            <person name="Ramaiah S."/>
        </authorList>
    </citation>
    <scope>NUCLEOTIDE SEQUENCE [LARGE SCALE GENOMIC DNA]</scope>
    <source>
        <strain evidence="2 3">A57</strain>
    </source>
</reference>
<dbReference type="Proteomes" id="UP001585080">
    <property type="component" value="Unassembled WGS sequence"/>
</dbReference>
<dbReference type="EMBL" id="JAYMRP010000029">
    <property type="protein sequence ID" value="MFB8776269.1"/>
    <property type="molecule type" value="Genomic_DNA"/>
</dbReference>
<dbReference type="RefSeq" id="WP_376734820.1">
    <property type="nucleotide sequence ID" value="NZ_JAYMRP010000029.1"/>
</dbReference>